<evidence type="ECO:0000313" key="1">
    <source>
        <dbReference type="EMBL" id="WKW12631.1"/>
    </source>
</evidence>
<keyword evidence="3" id="KW-1185">Reference proteome</keyword>
<proteinExistence type="predicted"/>
<dbReference type="AlphaFoldDB" id="A0AA49Q7A9"/>
<protein>
    <submittedName>
        <fullName evidence="2">Uncharacterized protein</fullName>
    </submittedName>
</protein>
<evidence type="ECO:0000313" key="3">
    <source>
        <dbReference type="Proteomes" id="UP001229955"/>
    </source>
</evidence>
<dbReference type="Proteomes" id="UP001229955">
    <property type="component" value="Chromosome"/>
</dbReference>
<sequence>MLRDLTDGLRALARRGWAFYQKQTPIVRVASAGIVLVLVLWMATSDEPEFEAGVVQSDIIATPMQREEALAVIKQTRETAIVDVQQDEVFVSYPAATFPVREEGQLALVQQFTNADEIVEGRKRRIYYYNPNGKLFAQSDGVRGVMLVR</sequence>
<dbReference type="KEGG" id="pspc:Strain318_001927"/>
<dbReference type="EMBL" id="CP130613">
    <property type="protein sequence ID" value="WKW15538.1"/>
    <property type="molecule type" value="Genomic_DNA"/>
</dbReference>
<dbReference type="EMBL" id="CP130612">
    <property type="protein sequence ID" value="WKW12631.1"/>
    <property type="molecule type" value="Genomic_DNA"/>
</dbReference>
<evidence type="ECO:0000313" key="2">
    <source>
        <dbReference type="EMBL" id="WKW15538.1"/>
    </source>
</evidence>
<gene>
    <name evidence="1" type="ORF">Strain138_001928</name>
    <name evidence="2" type="ORF">Strain318_001927</name>
</gene>
<organism evidence="2 3">
    <name type="scientific">Pseudogemmatithrix spongiicola</name>
    <dbReference type="NCBI Taxonomy" id="3062599"/>
    <lineage>
        <taxon>Bacteria</taxon>
        <taxon>Pseudomonadati</taxon>
        <taxon>Gemmatimonadota</taxon>
        <taxon>Gemmatimonadia</taxon>
        <taxon>Gemmatimonadales</taxon>
        <taxon>Gemmatimonadaceae</taxon>
        <taxon>Pseudogemmatithrix</taxon>
    </lineage>
</organism>
<accession>A0AA49JV88</accession>
<accession>A0AA49Q7A9</accession>
<dbReference type="RefSeq" id="WP_367885511.1">
    <property type="nucleotide sequence ID" value="NZ_CP130612.1"/>
</dbReference>
<name>A0AA49Q7A9_9BACT</name>
<reference evidence="2" key="1">
    <citation type="submission" date="2023-07" db="EMBL/GenBank/DDBJ databases">
        <authorList>
            <person name="Haufschild T."/>
            <person name="Kallscheuer N."/>
            <person name="Hammer J."/>
            <person name="Kohn T."/>
            <person name="Kabuu M."/>
            <person name="Jogler M."/>
            <person name="Wohfarth N."/>
            <person name="Heuer A."/>
            <person name="Rohde M."/>
            <person name="van Teeseling M.C.F."/>
            <person name="Jogler C."/>
        </authorList>
    </citation>
    <scope>NUCLEOTIDE SEQUENCE</scope>
    <source>
        <strain evidence="1">Strain 138</strain>
        <strain evidence="2">Strain 318</strain>
    </source>
</reference>